<protein>
    <submittedName>
        <fullName evidence="6">Iron-binding CDGSH zinc finger protein</fullName>
    </submittedName>
</protein>
<dbReference type="Gene3D" id="3.40.5.90">
    <property type="entry name" value="CDGSH iron-sulfur domain, mitoNEET-type"/>
    <property type="match status" value="1"/>
</dbReference>
<accession>A0A3D9LDK2</accession>
<dbReference type="AlphaFoldDB" id="A0A3D9LDK2"/>
<keyword evidence="3" id="KW-0408">Iron</keyword>
<dbReference type="GO" id="GO:0046872">
    <property type="term" value="F:metal ion binding"/>
    <property type="evidence" value="ECO:0007669"/>
    <property type="project" value="UniProtKB-KW"/>
</dbReference>
<dbReference type="InterPro" id="IPR018967">
    <property type="entry name" value="FeS-contain_CDGSH-typ"/>
</dbReference>
<keyword evidence="7" id="KW-1185">Reference proteome</keyword>
<proteinExistence type="predicted"/>
<keyword evidence="2" id="KW-0479">Metal-binding</keyword>
<keyword evidence="1" id="KW-0001">2Fe-2S</keyword>
<keyword evidence="4" id="KW-0411">Iron-sulfur</keyword>
<name>A0A3D9LDK2_9MICC</name>
<dbReference type="Proteomes" id="UP000256727">
    <property type="component" value="Unassembled WGS sequence"/>
</dbReference>
<dbReference type="SMART" id="SM00704">
    <property type="entry name" value="ZnF_CDGSH"/>
    <property type="match status" value="1"/>
</dbReference>
<comment type="caution">
    <text evidence="6">The sequence shown here is derived from an EMBL/GenBank/DDBJ whole genome shotgun (WGS) entry which is preliminary data.</text>
</comment>
<organism evidence="6 7">
    <name type="scientific">Citricoccus muralis</name>
    <dbReference type="NCBI Taxonomy" id="169134"/>
    <lineage>
        <taxon>Bacteria</taxon>
        <taxon>Bacillati</taxon>
        <taxon>Actinomycetota</taxon>
        <taxon>Actinomycetes</taxon>
        <taxon>Micrococcales</taxon>
        <taxon>Micrococcaceae</taxon>
        <taxon>Citricoccus</taxon>
    </lineage>
</organism>
<evidence type="ECO:0000259" key="5">
    <source>
        <dbReference type="SMART" id="SM00704"/>
    </source>
</evidence>
<dbReference type="InterPro" id="IPR042216">
    <property type="entry name" value="MitoNEET_CISD"/>
</dbReference>
<dbReference type="OrthoDB" id="9800162at2"/>
<feature type="domain" description="Iron-binding zinc finger CDGSH type" evidence="5">
    <location>
        <begin position="28"/>
        <end position="72"/>
    </location>
</feature>
<sequence>MSGTSGTGEPSEDHPDVILCPGGPMLLRGDHVVQDEDGNEHHTWRPVSAVCRCGASAVKPWCDGTHKVLRKRTT</sequence>
<evidence type="ECO:0000313" key="6">
    <source>
        <dbReference type="EMBL" id="REE03754.1"/>
    </source>
</evidence>
<evidence type="ECO:0000313" key="7">
    <source>
        <dbReference type="Proteomes" id="UP000256727"/>
    </source>
</evidence>
<reference evidence="6 7" key="1">
    <citation type="submission" date="2018-07" db="EMBL/GenBank/DDBJ databases">
        <title>Sequencing the genomes of 1000 actinobacteria strains.</title>
        <authorList>
            <person name="Klenk H.-P."/>
        </authorList>
    </citation>
    <scope>NUCLEOTIDE SEQUENCE [LARGE SCALE GENOMIC DNA]</scope>
    <source>
        <strain evidence="6 7">DSM 14442</strain>
    </source>
</reference>
<dbReference type="EMBL" id="QREH01000001">
    <property type="protein sequence ID" value="REE03754.1"/>
    <property type="molecule type" value="Genomic_DNA"/>
</dbReference>
<evidence type="ECO:0000256" key="4">
    <source>
        <dbReference type="ARBA" id="ARBA00023014"/>
    </source>
</evidence>
<dbReference type="GO" id="GO:0051537">
    <property type="term" value="F:2 iron, 2 sulfur cluster binding"/>
    <property type="evidence" value="ECO:0007669"/>
    <property type="project" value="UniProtKB-KW"/>
</dbReference>
<evidence type="ECO:0000256" key="2">
    <source>
        <dbReference type="ARBA" id="ARBA00022723"/>
    </source>
</evidence>
<dbReference type="RefSeq" id="WP_115933320.1">
    <property type="nucleotide sequence ID" value="NZ_QREH01000001.1"/>
</dbReference>
<gene>
    <name evidence="6" type="ORF">C8E99_1572</name>
</gene>
<dbReference type="Pfam" id="PF09360">
    <property type="entry name" value="zf-CDGSH"/>
    <property type="match status" value="1"/>
</dbReference>
<evidence type="ECO:0000256" key="1">
    <source>
        <dbReference type="ARBA" id="ARBA00022714"/>
    </source>
</evidence>
<dbReference type="GO" id="GO:0005737">
    <property type="term" value="C:cytoplasm"/>
    <property type="evidence" value="ECO:0007669"/>
    <property type="project" value="UniProtKB-ARBA"/>
</dbReference>
<evidence type="ECO:0000256" key="3">
    <source>
        <dbReference type="ARBA" id="ARBA00023004"/>
    </source>
</evidence>